<feature type="compositionally biased region" description="Polar residues" evidence="1">
    <location>
        <begin position="76"/>
        <end position="89"/>
    </location>
</feature>
<dbReference type="Proteomes" id="UP000749646">
    <property type="component" value="Unassembled WGS sequence"/>
</dbReference>
<evidence type="ECO:0000259" key="2">
    <source>
        <dbReference type="Pfam" id="PF03399"/>
    </source>
</evidence>
<dbReference type="AlphaFoldDB" id="A0A9P6LYY6"/>
<keyword evidence="4" id="KW-1185">Reference proteome</keyword>
<comment type="caution">
    <text evidence="3">The sequence shown here is derived from an EMBL/GenBank/DDBJ whole genome shotgun (WGS) entry which is preliminary data.</text>
</comment>
<evidence type="ECO:0000313" key="4">
    <source>
        <dbReference type="Proteomes" id="UP000749646"/>
    </source>
</evidence>
<organism evidence="3 4">
    <name type="scientific">Modicella reniformis</name>
    <dbReference type="NCBI Taxonomy" id="1440133"/>
    <lineage>
        <taxon>Eukaryota</taxon>
        <taxon>Fungi</taxon>
        <taxon>Fungi incertae sedis</taxon>
        <taxon>Mucoromycota</taxon>
        <taxon>Mortierellomycotina</taxon>
        <taxon>Mortierellomycetes</taxon>
        <taxon>Mortierellales</taxon>
        <taxon>Mortierellaceae</taxon>
        <taxon>Modicella</taxon>
    </lineage>
</organism>
<evidence type="ECO:0000313" key="3">
    <source>
        <dbReference type="EMBL" id="KAF9953510.1"/>
    </source>
</evidence>
<sequence length="630" mass="69559">MSTNSFQNNAFFGASVFGNAGGATTFESSIQGPSMLGPGVSAFGGFIGGSMGPGNQDSVFAVPVTREAKFGTGSQPGVSFGFKTQQGSVPTIKDNPGTTIHNAEDADNRVTRFTAVPIGNRYEELKENRIKEREDAIRRGAIPDPNKPRRLEDAITFIGICKDMCPEFERHEREYQQFLEKFEKIPGTESVDHSRAVKAYARPAAGVEQPLPSDVRPPGVLLATLEYLMTEIVGQGELADSHAFVRDRTRSIRQDFTLQNNRGVEAVHAHEIIARYHILCMHQLCENKNFSQQQETEQLRKVLTSLQEFYDDLRAEGVPCPNEAEFRTYHILSHLHDPDMIRQAQSFPQHIFQDPHIQIAVEVHALTRRNNNVRRRAKVQSEASPNFFSRFFKLIEGPKITYLMACLLETNFGDIRKGALKALNKSYLDQHEGFPVRDLVNILGFDDAEECIVNCLEYDLEVTNYDQPAVVFGKKDQISRRRIFKETTTIKQHRNERIVETKRQNYTTSQIIRGETPGPQQTSTAITRTFSSVPSLTSRKPFAVKEFQGSVFGRMATVPGSATAVAAGAVTSAAAAFAAQLGTTAASGSATFFDFGLGLPSSASAVRSSLPVIRPSTSNDTSTLNPTAPV</sequence>
<feature type="non-terminal residue" evidence="3">
    <location>
        <position position="1"/>
    </location>
</feature>
<reference evidence="3" key="1">
    <citation type="journal article" date="2020" name="Fungal Divers.">
        <title>Resolving the Mortierellaceae phylogeny through synthesis of multi-gene phylogenetics and phylogenomics.</title>
        <authorList>
            <person name="Vandepol N."/>
            <person name="Liber J."/>
            <person name="Desiro A."/>
            <person name="Na H."/>
            <person name="Kennedy M."/>
            <person name="Barry K."/>
            <person name="Grigoriev I.V."/>
            <person name="Miller A.N."/>
            <person name="O'Donnell K."/>
            <person name="Stajich J.E."/>
            <person name="Bonito G."/>
        </authorList>
    </citation>
    <scope>NUCLEOTIDE SEQUENCE</scope>
    <source>
        <strain evidence="3">MES-2147</strain>
    </source>
</reference>
<evidence type="ECO:0000256" key="1">
    <source>
        <dbReference type="SAM" id="MobiDB-lite"/>
    </source>
</evidence>
<gene>
    <name evidence="3" type="ORF">BGZ65_004634</name>
</gene>
<dbReference type="Gene3D" id="1.25.40.990">
    <property type="match status" value="1"/>
</dbReference>
<name>A0A9P6LYY6_9FUNG</name>
<protein>
    <recommendedName>
        <fullName evidence="2">SAC3/GANP/THP3 conserved domain-containing protein</fullName>
    </recommendedName>
</protein>
<dbReference type="PANTHER" id="PTHR12436:SF3">
    <property type="entry name" value="GERMINAL-CENTER ASSOCIATED NUCLEAR PROTEIN"/>
    <property type="match status" value="1"/>
</dbReference>
<dbReference type="GO" id="GO:0005737">
    <property type="term" value="C:cytoplasm"/>
    <property type="evidence" value="ECO:0007669"/>
    <property type="project" value="TreeGrafter"/>
</dbReference>
<accession>A0A9P6LYY6</accession>
<feature type="domain" description="SAC3/GANP/THP3 conserved" evidence="2">
    <location>
        <begin position="164"/>
        <end position="463"/>
    </location>
</feature>
<dbReference type="InterPro" id="IPR005062">
    <property type="entry name" value="SAC3/GANP/THP3_conserved"/>
</dbReference>
<dbReference type="GO" id="GO:0070390">
    <property type="term" value="C:transcription export complex 2"/>
    <property type="evidence" value="ECO:0007669"/>
    <property type="project" value="TreeGrafter"/>
</dbReference>
<dbReference type="EMBL" id="JAAAHW010006901">
    <property type="protein sequence ID" value="KAF9953510.1"/>
    <property type="molecule type" value="Genomic_DNA"/>
</dbReference>
<dbReference type="PANTHER" id="PTHR12436">
    <property type="entry name" value="80 KDA MCM3-ASSOCIATED PROTEIN"/>
    <property type="match status" value="1"/>
</dbReference>
<dbReference type="OrthoDB" id="264795at2759"/>
<dbReference type="InterPro" id="IPR045107">
    <property type="entry name" value="SAC3/GANP/THP3"/>
</dbReference>
<dbReference type="Pfam" id="PF03399">
    <property type="entry name" value="SAC3_GANP"/>
    <property type="match status" value="1"/>
</dbReference>
<feature type="region of interest" description="Disordered" evidence="1">
    <location>
        <begin position="76"/>
        <end position="99"/>
    </location>
</feature>
<proteinExistence type="predicted"/>
<dbReference type="GO" id="GO:0006406">
    <property type="term" value="P:mRNA export from nucleus"/>
    <property type="evidence" value="ECO:0007669"/>
    <property type="project" value="TreeGrafter"/>
</dbReference>